<dbReference type="RefSeq" id="WP_379509793.1">
    <property type="nucleotide sequence ID" value="NZ_JBHRTQ010000007.1"/>
</dbReference>
<dbReference type="Pfam" id="PF09335">
    <property type="entry name" value="VTT_dom"/>
    <property type="match status" value="1"/>
</dbReference>
<feature type="transmembrane region" description="Helical" evidence="6">
    <location>
        <begin position="50"/>
        <end position="71"/>
    </location>
</feature>
<dbReference type="PANTHER" id="PTHR42709">
    <property type="entry name" value="ALKALINE PHOSPHATASE LIKE PROTEIN"/>
    <property type="match status" value="1"/>
</dbReference>
<proteinExistence type="predicted"/>
<evidence type="ECO:0000256" key="4">
    <source>
        <dbReference type="ARBA" id="ARBA00022989"/>
    </source>
</evidence>
<gene>
    <name evidence="8" type="ORF">ACFOD9_09245</name>
</gene>
<feature type="domain" description="VTT" evidence="7">
    <location>
        <begin position="30"/>
        <end position="160"/>
    </location>
</feature>
<evidence type="ECO:0000256" key="2">
    <source>
        <dbReference type="ARBA" id="ARBA00022475"/>
    </source>
</evidence>
<feature type="transmembrane region" description="Helical" evidence="6">
    <location>
        <begin position="140"/>
        <end position="159"/>
    </location>
</feature>
<name>A0ABV7IR28_9SPHN</name>
<keyword evidence="2" id="KW-1003">Cell membrane</keyword>
<feature type="transmembrane region" description="Helical" evidence="6">
    <location>
        <begin position="12"/>
        <end position="30"/>
    </location>
</feature>
<evidence type="ECO:0000259" key="7">
    <source>
        <dbReference type="Pfam" id="PF09335"/>
    </source>
</evidence>
<evidence type="ECO:0000256" key="3">
    <source>
        <dbReference type="ARBA" id="ARBA00022692"/>
    </source>
</evidence>
<dbReference type="PANTHER" id="PTHR42709:SF6">
    <property type="entry name" value="UNDECAPRENYL PHOSPHATE TRANSPORTER A"/>
    <property type="match status" value="1"/>
</dbReference>
<dbReference type="InterPro" id="IPR032816">
    <property type="entry name" value="VTT_dom"/>
</dbReference>
<organism evidence="8 9">
    <name type="scientific">Novosphingobium bradum</name>
    <dbReference type="NCBI Taxonomy" id="1737444"/>
    <lineage>
        <taxon>Bacteria</taxon>
        <taxon>Pseudomonadati</taxon>
        <taxon>Pseudomonadota</taxon>
        <taxon>Alphaproteobacteria</taxon>
        <taxon>Sphingomonadales</taxon>
        <taxon>Sphingomonadaceae</taxon>
        <taxon>Novosphingobium</taxon>
    </lineage>
</organism>
<evidence type="ECO:0000313" key="8">
    <source>
        <dbReference type="EMBL" id="MFC3174437.1"/>
    </source>
</evidence>
<reference evidence="9" key="1">
    <citation type="journal article" date="2019" name="Int. J. Syst. Evol. Microbiol.">
        <title>The Global Catalogue of Microorganisms (GCM) 10K type strain sequencing project: providing services to taxonomists for standard genome sequencing and annotation.</title>
        <authorList>
            <consortium name="The Broad Institute Genomics Platform"/>
            <consortium name="The Broad Institute Genome Sequencing Center for Infectious Disease"/>
            <person name="Wu L."/>
            <person name="Ma J."/>
        </authorList>
    </citation>
    <scope>NUCLEOTIDE SEQUENCE [LARGE SCALE GENOMIC DNA]</scope>
    <source>
        <strain evidence="9">KCTC 42984</strain>
    </source>
</reference>
<keyword evidence="5 6" id="KW-0472">Membrane</keyword>
<evidence type="ECO:0000256" key="5">
    <source>
        <dbReference type="ARBA" id="ARBA00023136"/>
    </source>
</evidence>
<protein>
    <submittedName>
        <fullName evidence="8">DedA family protein</fullName>
    </submittedName>
</protein>
<evidence type="ECO:0000313" key="9">
    <source>
        <dbReference type="Proteomes" id="UP001595604"/>
    </source>
</evidence>
<keyword evidence="9" id="KW-1185">Reference proteome</keyword>
<dbReference type="Proteomes" id="UP001595604">
    <property type="component" value="Unassembled WGS sequence"/>
</dbReference>
<evidence type="ECO:0000256" key="1">
    <source>
        <dbReference type="ARBA" id="ARBA00004651"/>
    </source>
</evidence>
<evidence type="ECO:0000256" key="6">
    <source>
        <dbReference type="SAM" id="Phobius"/>
    </source>
</evidence>
<dbReference type="EMBL" id="JBHRTQ010000007">
    <property type="protein sequence ID" value="MFC3174437.1"/>
    <property type="molecule type" value="Genomic_DNA"/>
</dbReference>
<sequence>MNDWIIRLIEAGGYWGILALMALENIFPPIPSELIMGLGGVAVARGSMTFWPLLLVGTVGSTFGNYCWFLLGDRFGYARLHPFVVRWGRWLTMEWHDVEQATAFFRRHGQWVVFAMRFSPFMRTMISLPAGLAHMKHWRFLVFTFAGAAVWNTLLIHGGRLVARYLAGFGSALGWAMAGLTGLFVAWYLWRVITWKPRE</sequence>
<comment type="caution">
    <text evidence="8">The sequence shown here is derived from an EMBL/GenBank/DDBJ whole genome shotgun (WGS) entry which is preliminary data.</text>
</comment>
<dbReference type="InterPro" id="IPR051311">
    <property type="entry name" value="DedA_domain"/>
</dbReference>
<accession>A0ABV7IR28</accession>
<keyword evidence="4 6" id="KW-1133">Transmembrane helix</keyword>
<feature type="transmembrane region" description="Helical" evidence="6">
    <location>
        <begin position="165"/>
        <end position="190"/>
    </location>
</feature>
<comment type="subcellular location">
    <subcellularLocation>
        <location evidence="1">Cell membrane</location>
        <topology evidence="1">Multi-pass membrane protein</topology>
    </subcellularLocation>
</comment>
<keyword evidence="3 6" id="KW-0812">Transmembrane</keyword>